<evidence type="ECO:0000256" key="8">
    <source>
        <dbReference type="ARBA" id="ARBA00023014"/>
    </source>
</evidence>
<evidence type="ECO:0000256" key="1">
    <source>
        <dbReference type="ARBA" id="ARBA00001966"/>
    </source>
</evidence>
<dbReference type="GO" id="GO:0006094">
    <property type="term" value="P:gluconeogenesis"/>
    <property type="evidence" value="ECO:0007669"/>
    <property type="project" value="UniProtKB-KW"/>
</dbReference>
<keyword evidence="4 11" id="KW-0312">Gluconeogenesis</keyword>
<dbReference type="Pfam" id="PF03315">
    <property type="entry name" value="SDH_beta"/>
    <property type="match status" value="2"/>
</dbReference>
<dbReference type="NCBIfam" id="TIGR00720">
    <property type="entry name" value="sda_mono"/>
    <property type="match status" value="1"/>
</dbReference>
<evidence type="ECO:0000256" key="5">
    <source>
        <dbReference type="ARBA" id="ARBA00022485"/>
    </source>
</evidence>
<dbReference type="Gene3D" id="3.30.1330.90">
    <property type="entry name" value="D-3-phosphoglycerate dehydrogenase, domain 3"/>
    <property type="match status" value="2"/>
</dbReference>
<dbReference type="GO" id="GO:0003941">
    <property type="term" value="F:L-serine ammonia-lyase activity"/>
    <property type="evidence" value="ECO:0007669"/>
    <property type="project" value="UniProtKB-UniRule"/>
</dbReference>
<comment type="pathway">
    <text evidence="2">Carbohydrate biosynthesis; gluconeogenesis.</text>
</comment>
<dbReference type="InterPro" id="IPR005130">
    <property type="entry name" value="Ser_deHydtase-like_asu"/>
</dbReference>
<feature type="domain" description="Serine dehydratase beta chain" evidence="13">
    <location>
        <begin position="99"/>
        <end position="144"/>
    </location>
</feature>
<comment type="cofactor">
    <cofactor evidence="1 11">
        <name>[4Fe-4S] cluster</name>
        <dbReference type="ChEBI" id="CHEBI:49883"/>
    </cofactor>
</comment>
<organism evidence="14 15">
    <name type="scientific">Anaerolinea thermolimosa</name>
    <dbReference type="NCBI Taxonomy" id="229919"/>
    <lineage>
        <taxon>Bacteria</taxon>
        <taxon>Bacillati</taxon>
        <taxon>Chloroflexota</taxon>
        <taxon>Anaerolineae</taxon>
        <taxon>Anaerolineales</taxon>
        <taxon>Anaerolineaceae</taxon>
        <taxon>Anaerolinea</taxon>
    </lineage>
</organism>
<dbReference type="PANTHER" id="PTHR30182:SF1">
    <property type="entry name" value="L-SERINE DEHYDRATASE 1"/>
    <property type="match status" value="1"/>
</dbReference>
<keyword evidence="8 11" id="KW-0411">Iron-sulfur</keyword>
<evidence type="ECO:0000256" key="6">
    <source>
        <dbReference type="ARBA" id="ARBA00022723"/>
    </source>
</evidence>
<dbReference type="SUPFAM" id="SSF143548">
    <property type="entry name" value="Serine metabolism enzymes domain"/>
    <property type="match status" value="1"/>
</dbReference>
<name>A0A7U9PX19_9CHLR</name>
<sequence>MPRKGQFFEPEMELTPSLPAKVRTVYNGSMESIRELYRIGHGPSSSHTMAPRFAAEQFGARNPQAHAFRVTLYGSLAATGRGHLTDVAIQEALSPRRVEIVWLPDQELPLHPNGMEFTALSKEGETIDFWRVYSTGGGALRAEDEPSERPSPYPFQTMGEILKYCTANGLTFWEYVEQCEGREIWDFLAEVNRVMHLAIERGLQEEGVLPGGLGVSRRAWAFYRKIDLSGGKMVREGFLPAYALAVAEENATGGLIVAAPTCGSSGVLPAVIRHIEDTLSTTERHILRALATAGLIGNLIKHNASISGAEVGCQGEIGAACAMAAGAAAQLMGATIRQIEYAAEMGLEHHLGLTCDPVNGLVQIPCIERNVFAATRALDCATFAHYSDGSHRVSFDEVVKVMKQTGSDLPRLYRETAGGGLAITYRFPPKTGIPRSPAR</sequence>
<accession>A0A7U9PX19</accession>
<evidence type="ECO:0000313" key="15">
    <source>
        <dbReference type="Proteomes" id="UP000253922"/>
    </source>
</evidence>
<dbReference type="EMBL" id="DF967966">
    <property type="protein sequence ID" value="GAP08299.1"/>
    <property type="molecule type" value="Genomic_DNA"/>
</dbReference>
<evidence type="ECO:0000256" key="10">
    <source>
        <dbReference type="ARBA" id="ARBA00049406"/>
    </source>
</evidence>
<dbReference type="Proteomes" id="UP000253922">
    <property type="component" value="Unassembled WGS sequence"/>
</dbReference>
<dbReference type="InterPro" id="IPR051318">
    <property type="entry name" value="Fe-S_L-Ser"/>
</dbReference>
<dbReference type="EC" id="4.3.1.17" evidence="11"/>
<evidence type="ECO:0000259" key="13">
    <source>
        <dbReference type="Pfam" id="PF03315"/>
    </source>
</evidence>
<keyword evidence="5 11" id="KW-0004">4Fe-4S</keyword>
<keyword evidence="7 11" id="KW-0408">Iron</keyword>
<reference evidence="15" key="1">
    <citation type="submission" date="2015-07" db="EMBL/GenBank/DDBJ databases">
        <title>Draft Genome Sequences of Anaerolinea thermolimosa IMO-1, Bellilinea caldifistulae GOMI-1, Leptolinea tardivitalis YMTK-2, Levilinea saccharolytica KIBI-1,Longilinea arvoryzae KOME-1, Previously Described as Members of the Anaerolineaceae (Chloroflexi).</title>
        <authorList>
            <person name="Sekiguchi Y."/>
            <person name="Ohashi A."/>
            <person name="Matsuura N."/>
            <person name="Tourlousse M.D."/>
        </authorList>
    </citation>
    <scope>NUCLEOTIDE SEQUENCE [LARGE SCALE GENOMIC DNA]</scope>
    <source>
        <strain evidence="15">IMO-1</strain>
    </source>
</reference>
<evidence type="ECO:0000256" key="2">
    <source>
        <dbReference type="ARBA" id="ARBA00004742"/>
    </source>
</evidence>
<dbReference type="InterPro" id="IPR004644">
    <property type="entry name" value="Fe-S_L-Ser_mono"/>
</dbReference>
<feature type="domain" description="Serine dehydratase-like alpha subunit" evidence="12">
    <location>
        <begin position="180"/>
        <end position="422"/>
    </location>
</feature>
<protein>
    <recommendedName>
        <fullName evidence="11">L-serine dehydratase</fullName>
        <ecNumber evidence="11">4.3.1.17</ecNumber>
    </recommendedName>
</protein>
<dbReference type="InterPro" id="IPR005131">
    <property type="entry name" value="Ser_deHydtase_bsu"/>
</dbReference>
<keyword evidence="15" id="KW-1185">Reference proteome</keyword>
<comment type="catalytic activity">
    <reaction evidence="10 11">
        <text>L-serine = pyruvate + NH4(+)</text>
        <dbReference type="Rhea" id="RHEA:19169"/>
        <dbReference type="ChEBI" id="CHEBI:15361"/>
        <dbReference type="ChEBI" id="CHEBI:28938"/>
        <dbReference type="ChEBI" id="CHEBI:33384"/>
        <dbReference type="EC" id="4.3.1.17"/>
    </reaction>
</comment>
<dbReference type="Pfam" id="PF03313">
    <property type="entry name" value="SDH_alpha"/>
    <property type="match status" value="1"/>
</dbReference>
<keyword evidence="6 11" id="KW-0479">Metal-binding</keyword>
<comment type="similarity">
    <text evidence="3 11">Belongs to the iron-sulfur dependent L-serine dehydratase family.</text>
</comment>
<dbReference type="GO" id="GO:0051539">
    <property type="term" value="F:4 iron, 4 sulfur cluster binding"/>
    <property type="evidence" value="ECO:0007669"/>
    <property type="project" value="UniProtKB-UniRule"/>
</dbReference>
<evidence type="ECO:0000256" key="7">
    <source>
        <dbReference type="ARBA" id="ARBA00023004"/>
    </source>
</evidence>
<dbReference type="PANTHER" id="PTHR30182">
    <property type="entry name" value="L-SERINE DEHYDRATASE"/>
    <property type="match status" value="1"/>
</dbReference>
<gene>
    <name evidence="14" type="ORF">ATHL_03201</name>
</gene>
<dbReference type="AlphaFoldDB" id="A0A7U9PX19"/>
<evidence type="ECO:0000256" key="3">
    <source>
        <dbReference type="ARBA" id="ARBA00008636"/>
    </source>
</evidence>
<evidence type="ECO:0000256" key="4">
    <source>
        <dbReference type="ARBA" id="ARBA00022432"/>
    </source>
</evidence>
<evidence type="ECO:0000313" key="14">
    <source>
        <dbReference type="EMBL" id="GAP08299.1"/>
    </source>
</evidence>
<evidence type="ECO:0000259" key="12">
    <source>
        <dbReference type="Pfam" id="PF03313"/>
    </source>
</evidence>
<dbReference type="InterPro" id="IPR029009">
    <property type="entry name" value="ASB_dom_sf"/>
</dbReference>
<evidence type="ECO:0000256" key="11">
    <source>
        <dbReference type="RuleBase" id="RU366059"/>
    </source>
</evidence>
<dbReference type="GO" id="GO:0046872">
    <property type="term" value="F:metal ion binding"/>
    <property type="evidence" value="ECO:0007669"/>
    <property type="project" value="UniProtKB-KW"/>
</dbReference>
<proteinExistence type="inferred from homology"/>
<feature type="domain" description="Serine dehydratase beta chain" evidence="13">
    <location>
        <begin position="32"/>
        <end position="94"/>
    </location>
</feature>
<evidence type="ECO:0000256" key="9">
    <source>
        <dbReference type="ARBA" id="ARBA00023239"/>
    </source>
</evidence>
<keyword evidence="9 11" id="KW-0456">Lyase</keyword>